<organism evidence="2">
    <name type="scientific">Nicotiana tabacum</name>
    <name type="common">Common tobacco</name>
    <dbReference type="NCBI Taxonomy" id="4097"/>
    <lineage>
        <taxon>Eukaryota</taxon>
        <taxon>Viridiplantae</taxon>
        <taxon>Streptophyta</taxon>
        <taxon>Embryophyta</taxon>
        <taxon>Tracheophyta</taxon>
        <taxon>Spermatophyta</taxon>
        <taxon>Magnoliopsida</taxon>
        <taxon>eudicotyledons</taxon>
        <taxon>Gunneridae</taxon>
        <taxon>Pentapetalae</taxon>
        <taxon>asterids</taxon>
        <taxon>lamiids</taxon>
        <taxon>Solanales</taxon>
        <taxon>Solanaceae</taxon>
        <taxon>Nicotianoideae</taxon>
        <taxon>Nicotianeae</taxon>
        <taxon>Nicotiana</taxon>
    </lineage>
</organism>
<protein>
    <recommendedName>
        <fullName evidence="3">Aspartic peptidase DDI1-type domain-containing protein</fullName>
    </recommendedName>
</protein>
<dbReference type="RefSeq" id="XP_016501662.1">
    <property type="nucleotide sequence ID" value="XM_016646176.1"/>
</dbReference>
<name>A0A1S4CKA4_TOBAC</name>
<feature type="region of interest" description="Disordered" evidence="1">
    <location>
        <begin position="72"/>
        <end position="152"/>
    </location>
</feature>
<dbReference type="CDD" id="cd00303">
    <property type="entry name" value="retropepsin_like"/>
    <property type="match status" value="1"/>
</dbReference>
<evidence type="ECO:0000256" key="1">
    <source>
        <dbReference type="SAM" id="MobiDB-lite"/>
    </source>
</evidence>
<dbReference type="PANTHER" id="PTHR33067:SF32">
    <property type="entry name" value="ASPARTIC PEPTIDASE DDI1-TYPE DOMAIN-CONTAINING PROTEIN"/>
    <property type="match status" value="1"/>
</dbReference>
<dbReference type="OrthoDB" id="10308687at2759"/>
<reference evidence="2" key="1">
    <citation type="submission" date="2025-08" db="UniProtKB">
        <authorList>
            <consortium name="RefSeq"/>
        </authorList>
    </citation>
    <scope>IDENTIFICATION</scope>
</reference>
<feature type="compositionally biased region" description="Basic and acidic residues" evidence="1">
    <location>
        <begin position="115"/>
        <end position="139"/>
    </location>
</feature>
<dbReference type="Gene3D" id="2.40.70.10">
    <property type="entry name" value="Acid Proteases"/>
    <property type="match status" value="1"/>
</dbReference>
<dbReference type="KEGG" id="nta:107819981"/>
<dbReference type="InterPro" id="IPR021109">
    <property type="entry name" value="Peptidase_aspartic_dom_sf"/>
</dbReference>
<accession>A0A1S4CKA4</accession>
<evidence type="ECO:0008006" key="3">
    <source>
        <dbReference type="Google" id="ProtNLM"/>
    </source>
</evidence>
<dbReference type="OMA" id="FEFDEMS"/>
<sequence>MIRQKVAGTFEFDEMSAMQAEIAKLTNQVAKIAVGQGHQMYQLGTDNQQLRLDNQQLKTDLRNLERQFEQVASNQNVKPARAFPSDTEKNPIKHMQVINLRSGRELEEPPSQKSISERELVPNPVKKAEKKDDKQRQEINARLPPPFPQRLQKQKDEAKYRKFIDILSQVRVNLPLVEVLQEVPKYAKYLRDIVANKRRNAKFERVALTECSARVQSKLPPKLKDLGCFTIPLANEKHEIGKALCDLGASVNLMPLSIFKQLELGVSRPTTITLQLADRSLTVLEGIIKYMLVRVGKSIFPTNFIIFDYMPDEEVPVILGLPFLAIGGETIYVREGKMKMRVHDEEVTFNVYKALILPKHYEDL</sequence>
<evidence type="ECO:0000313" key="2">
    <source>
        <dbReference type="RefSeq" id="XP_016501662.1"/>
    </source>
</evidence>
<dbReference type="PaxDb" id="4097-A0A1S4CKA4"/>
<dbReference type="PANTHER" id="PTHR33067">
    <property type="entry name" value="RNA-DIRECTED DNA POLYMERASE-RELATED"/>
    <property type="match status" value="1"/>
</dbReference>
<proteinExistence type="predicted"/>
<dbReference type="AlphaFoldDB" id="A0A1S4CKA4"/>
<gene>
    <name evidence="2" type="primary">LOC107819981</name>
</gene>